<evidence type="ECO:0000259" key="1">
    <source>
        <dbReference type="Pfam" id="PF13847"/>
    </source>
</evidence>
<dbReference type="Proteomes" id="UP000218334">
    <property type="component" value="Unassembled WGS sequence"/>
</dbReference>
<proteinExistence type="predicted"/>
<keyword evidence="3" id="KW-1185">Reference proteome</keyword>
<dbReference type="PANTHER" id="PTHR43591">
    <property type="entry name" value="METHYLTRANSFERASE"/>
    <property type="match status" value="1"/>
</dbReference>
<accession>A0A2H3BNE5</accession>
<dbReference type="SUPFAM" id="SSF53335">
    <property type="entry name" value="S-adenosyl-L-methionine-dependent methyltransferases"/>
    <property type="match status" value="1"/>
</dbReference>
<dbReference type="InterPro" id="IPR025714">
    <property type="entry name" value="Methyltranfer_dom"/>
</dbReference>
<dbReference type="STRING" id="1076256.A0A2H3BNE5"/>
<evidence type="ECO:0000313" key="2">
    <source>
        <dbReference type="EMBL" id="PBK72379.1"/>
    </source>
</evidence>
<name>A0A2H3BNE5_9AGAR</name>
<organism evidence="2 3">
    <name type="scientific">Armillaria solidipes</name>
    <dbReference type="NCBI Taxonomy" id="1076256"/>
    <lineage>
        <taxon>Eukaryota</taxon>
        <taxon>Fungi</taxon>
        <taxon>Dikarya</taxon>
        <taxon>Basidiomycota</taxon>
        <taxon>Agaricomycotina</taxon>
        <taxon>Agaricomycetes</taxon>
        <taxon>Agaricomycetidae</taxon>
        <taxon>Agaricales</taxon>
        <taxon>Marasmiineae</taxon>
        <taxon>Physalacriaceae</taxon>
        <taxon>Armillaria</taxon>
    </lineage>
</organism>
<dbReference type="AlphaFoldDB" id="A0A2H3BNE5"/>
<keyword evidence="2" id="KW-0808">Transferase</keyword>
<reference evidence="3" key="1">
    <citation type="journal article" date="2017" name="Nat. Ecol. Evol.">
        <title>Genome expansion and lineage-specific genetic innovations in the forest pathogenic fungi Armillaria.</title>
        <authorList>
            <person name="Sipos G."/>
            <person name="Prasanna A.N."/>
            <person name="Walter M.C."/>
            <person name="O'Connor E."/>
            <person name="Balint B."/>
            <person name="Krizsan K."/>
            <person name="Kiss B."/>
            <person name="Hess J."/>
            <person name="Varga T."/>
            <person name="Slot J."/>
            <person name="Riley R."/>
            <person name="Boka B."/>
            <person name="Rigling D."/>
            <person name="Barry K."/>
            <person name="Lee J."/>
            <person name="Mihaltcheva S."/>
            <person name="LaButti K."/>
            <person name="Lipzen A."/>
            <person name="Waldron R."/>
            <person name="Moloney N.M."/>
            <person name="Sperisen C."/>
            <person name="Kredics L."/>
            <person name="Vagvoelgyi C."/>
            <person name="Patrignani A."/>
            <person name="Fitzpatrick D."/>
            <person name="Nagy I."/>
            <person name="Doyle S."/>
            <person name="Anderson J.B."/>
            <person name="Grigoriev I.V."/>
            <person name="Gueldener U."/>
            <person name="Muensterkoetter M."/>
            <person name="Nagy L.G."/>
        </authorList>
    </citation>
    <scope>NUCLEOTIDE SEQUENCE [LARGE SCALE GENOMIC DNA]</scope>
    <source>
        <strain evidence="3">28-4</strain>
    </source>
</reference>
<protein>
    <submittedName>
        <fullName evidence="2">UbiE family methyltransferase</fullName>
    </submittedName>
</protein>
<dbReference type="PANTHER" id="PTHR43591:SF24">
    <property type="entry name" value="2-METHOXY-6-POLYPRENYL-1,4-BENZOQUINOL METHYLASE, MITOCHONDRIAL"/>
    <property type="match status" value="1"/>
</dbReference>
<dbReference type="GO" id="GO:0032259">
    <property type="term" value="P:methylation"/>
    <property type="evidence" value="ECO:0007669"/>
    <property type="project" value="UniProtKB-KW"/>
</dbReference>
<dbReference type="Pfam" id="PF13847">
    <property type="entry name" value="Methyltransf_31"/>
    <property type="match status" value="1"/>
</dbReference>
<evidence type="ECO:0000313" key="3">
    <source>
        <dbReference type="Proteomes" id="UP000218334"/>
    </source>
</evidence>
<dbReference type="InterPro" id="IPR029063">
    <property type="entry name" value="SAM-dependent_MTases_sf"/>
</dbReference>
<dbReference type="EMBL" id="KZ293422">
    <property type="protein sequence ID" value="PBK72379.1"/>
    <property type="molecule type" value="Genomic_DNA"/>
</dbReference>
<feature type="domain" description="Methyltransferase" evidence="1">
    <location>
        <begin position="67"/>
        <end position="195"/>
    </location>
</feature>
<keyword evidence="2" id="KW-0489">Methyltransferase</keyword>
<dbReference type="CDD" id="cd02440">
    <property type="entry name" value="AdoMet_MTases"/>
    <property type="match status" value="1"/>
</dbReference>
<dbReference type="GO" id="GO:0008168">
    <property type="term" value="F:methyltransferase activity"/>
    <property type="evidence" value="ECO:0007669"/>
    <property type="project" value="UniProtKB-KW"/>
</dbReference>
<gene>
    <name evidence="2" type="ORF">ARMSODRAFT_987339</name>
</gene>
<dbReference type="Gene3D" id="3.40.50.150">
    <property type="entry name" value="Vaccinia Virus protein VP39"/>
    <property type="match status" value="1"/>
</dbReference>
<sequence length="312" mass="34968">MLDSDVCSVFWMEEEVGRVSWRGRSVIEEDCFRCAYATHGYHDSVLRAHQSRTAQNSATYLLPSLRPDMTILDVGCGPGTITADFATLVYQGHVVALDITEDVVEHARTHAEQRGFDNITFKVGSVLELPFQDDTFDVVHAHQVIQHLSDPINALREMRRVTKDGGIVAVRSSDVSATAWFPDVEGLNQSQGLYMTEARSLGVEPNAGRQLHSWAKNAGFRTDQLSLSTSTTLYSTVEEVAWWSGLWAERVLKSSFAETTIQGGFASWRDLTRISDAWRTWGEHEDAWYAILHGEMLCHVRKVTEIFVPTGC</sequence>